<evidence type="ECO:0000256" key="2">
    <source>
        <dbReference type="ARBA" id="ARBA00022573"/>
    </source>
</evidence>
<comment type="caution">
    <text evidence="4">The sequence shown here is derived from an EMBL/GenBank/DDBJ whole genome shotgun (WGS) entry which is preliminary data.</text>
</comment>
<accession>A0A0B3RVJ2</accession>
<evidence type="ECO:0000313" key="5">
    <source>
        <dbReference type="Proteomes" id="UP000030960"/>
    </source>
</evidence>
<name>A0A0B3RVJ2_9RHOB</name>
<reference evidence="4 5" key="1">
    <citation type="submission" date="2014-10" db="EMBL/GenBank/DDBJ databases">
        <title>Genome sequence of Ponticoccus sp. strain UMTAT08 isolated from clonal culture of toxic dinoflagellate Alexandrium tamiyavanichii.</title>
        <authorList>
            <person name="Gan H.Y."/>
            <person name="Muhd D.-D."/>
            <person name="Mohd Noor M.E."/>
            <person name="Yeong Y.S."/>
            <person name="Usup G."/>
        </authorList>
    </citation>
    <scope>NUCLEOTIDE SEQUENCE [LARGE SCALE GENOMIC DNA]</scope>
    <source>
        <strain evidence="4 5">UMTAT08</strain>
    </source>
</reference>
<dbReference type="PROSITE" id="PS51014">
    <property type="entry name" value="COBK_CBIJ"/>
    <property type="match status" value="1"/>
</dbReference>
<evidence type="ECO:0000256" key="1">
    <source>
        <dbReference type="ARBA" id="ARBA00004953"/>
    </source>
</evidence>
<proteinExistence type="predicted"/>
<dbReference type="UniPathway" id="UPA00148"/>
<dbReference type="PANTHER" id="PTHR36925">
    <property type="entry name" value="COBALT-PRECORRIN-6A REDUCTASE"/>
    <property type="match status" value="1"/>
</dbReference>
<dbReference type="Proteomes" id="UP000030960">
    <property type="component" value="Unassembled WGS sequence"/>
</dbReference>
<evidence type="ECO:0000313" key="4">
    <source>
        <dbReference type="EMBL" id="KHQ52157.1"/>
    </source>
</evidence>
<dbReference type="GO" id="GO:0016994">
    <property type="term" value="F:precorrin-6A reductase activity"/>
    <property type="evidence" value="ECO:0007669"/>
    <property type="project" value="InterPro"/>
</dbReference>
<dbReference type="PANTHER" id="PTHR36925:SF1">
    <property type="entry name" value="COBALT-PRECORRIN-6A REDUCTASE"/>
    <property type="match status" value="1"/>
</dbReference>
<dbReference type="InterPro" id="IPR003723">
    <property type="entry name" value="Precorrin-6x_reduct"/>
</dbReference>
<dbReference type="EMBL" id="JSUQ01000012">
    <property type="protein sequence ID" value="KHQ52157.1"/>
    <property type="molecule type" value="Genomic_DNA"/>
</dbReference>
<keyword evidence="5" id="KW-1185">Reference proteome</keyword>
<dbReference type="STRING" id="561184.SAMN05216376_102114"/>
<evidence type="ECO:0000256" key="3">
    <source>
        <dbReference type="ARBA" id="ARBA00023002"/>
    </source>
</evidence>
<dbReference type="GO" id="GO:0009236">
    <property type="term" value="P:cobalamin biosynthetic process"/>
    <property type="evidence" value="ECO:0007669"/>
    <property type="project" value="UniProtKB-UniPathway"/>
</dbReference>
<keyword evidence="2" id="KW-0169">Cobalamin biosynthesis</keyword>
<sequence>MFPFPGGLFYGEAMTGIVIIGGAAEAHELARALPGAHVRLPTRERVARRWPGPVSLGPVTADWLRDSGARVVVEAGHPCDVETAFAVARAARAAGLPLLQLVRPEWRPTRRDRWVALRDVRAAAEVIPARARVLVATGRAALPGLRALRAHVLMRRIGGGQAPFPLRRGRYLPADGPFSVAEEIRLLRRERIDWLMVHNAGGPGGWPKLEAARRLHLPVAMIARPRRPGGPRVASVKEALAWLRMHNLSDG</sequence>
<dbReference type="Pfam" id="PF02571">
    <property type="entry name" value="CbiJ"/>
    <property type="match status" value="1"/>
</dbReference>
<protein>
    <submittedName>
        <fullName evidence="4">Precorrin-6x reductase</fullName>
    </submittedName>
</protein>
<gene>
    <name evidence="4" type="ORF">OA50_03173</name>
</gene>
<keyword evidence="3" id="KW-0560">Oxidoreductase</keyword>
<dbReference type="AlphaFoldDB" id="A0A0B3RVJ2"/>
<dbReference type="OrthoDB" id="5183775at2"/>
<organism evidence="4 5">
    <name type="scientific">Mameliella alba</name>
    <dbReference type="NCBI Taxonomy" id="561184"/>
    <lineage>
        <taxon>Bacteria</taxon>
        <taxon>Pseudomonadati</taxon>
        <taxon>Pseudomonadota</taxon>
        <taxon>Alphaproteobacteria</taxon>
        <taxon>Rhodobacterales</taxon>
        <taxon>Roseobacteraceae</taxon>
        <taxon>Mameliella</taxon>
    </lineage>
</organism>
<dbReference type="RefSeq" id="WP_052244566.1">
    <property type="nucleotide sequence ID" value="NZ_JSUQ01000012.1"/>
</dbReference>
<comment type="pathway">
    <text evidence="1">Cofactor biosynthesis; adenosylcobalamin biosynthesis.</text>
</comment>